<reference evidence="1 2" key="2">
    <citation type="submission" date="2018-11" db="EMBL/GenBank/DDBJ databases">
        <authorList>
            <consortium name="Pathogen Informatics"/>
        </authorList>
    </citation>
    <scope>NUCLEOTIDE SEQUENCE [LARGE SCALE GENOMIC DNA]</scope>
    <source>
        <strain evidence="1 2">Egypt</strain>
    </source>
</reference>
<gene>
    <name evidence="1" type="ORF">ECPE_LOCUS927</name>
</gene>
<evidence type="ECO:0000313" key="1">
    <source>
        <dbReference type="EMBL" id="VDP31041.1"/>
    </source>
</evidence>
<dbReference type="WBParaSite" id="ECPE_0000092701-mRNA-1">
    <property type="protein sequence ID" value="ECPE_0000092701-mRNA-1"/>
    <property type="gene ID" value="ECPE_0000092701"/>
</dbReference>
<keyword evidence="2" id="KW-1185">Reference proteome</keyword>
<accession>A0A183A1U2</accession>
<evidence type="ECO:0000313" key="2">
    <source>
        <dbReference type="Proteomes" id="UP000272942"/>
    </source>
</evidence>
<sequence length="114" mass="13344">MSLYSPNFRLLQFHSVTDFRLLIPFRVLVLGRTISARNPKRIRITSPSMNHNNWRRGHFEPMESCNLENLNMHAGAREVEDYLERFEIWCNPGKGPDGERKTAYFLTVVGEDAY</sequence>
<organism evidence="3">
    <name type="scientific">Echinostoma caproni</name>
    <dbReference type="NCBI Taxonomy" id="27848"/>
    <lineage>
        <taxon>Eukaryota</taxon>
        <taxon>Metazoa</taxon>
        <taxon>Spiralia</taxon>
        <taxon>Lophotrochozoa</taxon>
        <taxon>Platyhelminthes</taxon>
        <taxon>Trematoda</taxon>
        <taxon>Digenea</taxon>
        <taxon>Plagiorchiida</taxon>
        <taxon>Echinostomata</taxon>
        <taxon>Echinostomatoidea</taxon>
        <taxon>Echinostomatidae</taxon>
        <taxon>Echinostoma</taxon>
    </lineage>
</organism>
<dbReference type="OrthoDB" id="6492514at2759"/>
<dbReference type="EMBL" id="UZAN01004170">
    <property type="protein sequence ID" value="VDP31041.1"/>
    <property type="molecule type" value="Genomic_DNA"/>
</dbReference>
<dbReference type="Proteomes" id="UP000272942">
    <property type="component" value="Unassembled WGS sequence"/>
</dbReference>
<evidence type="ECO:0000313" key="3">
    <source>
        <dbReference type="WBParaSite" id="ECPE_0000092701-mRNA-1"/>
    </source>
</evidence>
<reference evidence="3" key="1">
    <citation type="submission" date="2016-06" db="UniProtKB">
        <authorList>
            <consortium name="WormBaseParasite"/>
        </authorList>
    </citation>
    <scope>IDENTIFICATION</scope>
</reference>
<name>A0A183A1U2_9TREM</name>
<proteinExistence type="predicted"/>
<dbReference type="AlphaFoldDB" id="A0A183A1U2"/>
<protein>
    <submittedName>
        <fullName evidence="3">Retrotransposon protein</fullName>
    </submittedName>
</protein>